<evidence type="ECO:0000256" key="1">
    <source>
        <dbReference type="ARBA" id="ARBA00004370"/>
    </source>
</evidence>
<keyword evidence="8 10" id="KW-0472">Membrane</keyword>
<keyword evidence="14" id="KW-1185">Reference proteome</keyword>
<dbReference type="Gene3D" id="1.10.760.10">
    <property type="entry name" value="Cytochrome c-like domain"/>
    <property type="match status" value="1"/>
</dbReference>
<dbReference type="PANTHER" id="PTHR10266">
    <property type="entry name" value="CYTOCHROME C1"/>
    <property type="match status" value="1"/>
</dbReference>
<dbReference type="PROSITE" id="PS51007">
    <property type="entry name" value="CYTC"/>
    <property type="match status" value="1"/>
</dbReference>
<evidence type="ECO:0000256" key="7">
    <source>
        <dbReference type="ARBA" id="ARBA00023004"/>
    </source>
</evidence>
<keyword evidence="5 9" id="KW-0479">Metal-binding</keyword>
<dbReference type="SUPFAM" id="SSF46626">
    <property type="entry name" value="Cytochrome c"/>
    <property type="match status" value="1"/>
</dbReference>
<organism evidence="13 14">
    <name type="scientific">Hirschia litorea</name>
    <dbReference type="NCBI Taxonomy" id="1199156"/>
    <lineage>
        <taxon>Bacteria</taxon>
        <taxon>Pseudomonadati</taxon>
        <taxon>Pseudomonadota</taxon>
        <taxon>Alphaproteobacteria</taxon>
        <taxon>Hyphomonadales</taxon>
        <taxon>Hyphomonadaceae</taxon>
        <taxon>Hirschia</taxon>
    </lineage>
</organism>
<comment type="subcellular location">
    <subcellularLocation>
        <location evidence="1">Membrane</location>
    </subcellularLocation>
</comment>
<gene>
    <name evidence="13" type="ORF">ACFQS8_06940</name>
</gene>
<keyword evidence="6 10" id="KW-1133">Transmembrane helix</keyword>
<evidence type="ECO:0000256" key="6">
    <source>
        <dbReference type="ARBA" id="ARBA00022989"/>
    </source>
</evidence>
<accession>A0ABW2IKG4</accession>
<evidence type="ECO:0000256" key="8">
    <source>
        <dbReference type="ARBA" id="ARBA00023136"/>
    </source>
</evidence>
<evidence type="ECO:0000256" key="5">
    <source>
        <dbReference type="ARBA" id="ARBA00022723"/>
    </source>
</evidence>
<dbReference type="InterPro" id="IPR036909">
    <property type="entry name" value="Cyt_c-like_dom_sf"/>
</dbReference>
<dbReference type="EMBL" id="JBHTBR010000002">
    <property type="protein sequence ID" value="MFC7291347.1"/>
    <property type="molecule type" value="Genomic_DNA"/>
</dbReference>
<evidence type="ECO:0000256" key="3">
    <source>
        <dbReference type="ARBA" id="ARBA00022617"/>
    </source>
</evidence>
<keyword evidence="7 9" id="KW-0408">Iron</keyword>
<keyword evidence="3 9" id="KW-0349">Heme</keyword>
<feature type="domain" description="Cytochrome c" evidence="12">
    <location>
        <begin position="48"/>
        <end position="245"/>
    </location>
</feature>
<evidence type="ECO:0000256" key="9">
    <source>
        <dbReference type="PROSITE-ProRule" id="PRU00433"/>
    </source>
</evidence>
<dbReference type="Gene3D" id="1.20.5.100">
    <property type="entry name" value="Cytochrome c1, transmembrane anchor, C-terminal"/>
    <property type="match status" value="1"/>
</dbReference>
<keyword evidence="4 10" id="KW-0812">Transmembrane</keyword>
<keyword evidence="11" id="KW-0732">Signal</keyword>
<evidence type="ECO:0000313" key="14">
    <source>
        <dbReference type="Proteomes" id="UP001596492"/>
    </source>
</evidence>
<evidence type="ECO:0000256" key="2">
    <source>
        <dbReference type="ARBA" id="ARBA00016165"/>
    </source>
</evidence>
<protein>
    <recommendedName>
        <fullName evidence="2">Cytochrome c1</fullName>
    </recommendedName>
</protein>
<evidence type="ECO:0000256" key="10">
    <source>
        <dbReference type="SAM" id="Phobius"/>
    </source>
</evidence>
<dbReference type="Proteomes" id="UP001596492">
    <property type="component" value="Unassembled WGS sequence"/>
</dbReference>
<evidence type="ECO:0000259" key="12">
    <source>
        <dbReference type="PROSITE" id="PS51007"/>
    </source>
</evidence>
<reference evidence="14" key="1">
    <citation type="journal article" date="2019" name="Int. J. Syst. Evol. Microbiol.">
        <title>The Global Catalogue of Microorganisms (GCM) 10K type strain sequencing project: providing services to taxonomists for standard genome sequencing and annotation.</title>
        <authorList>
            <consortium name="The Broad Institute Genomics Platform"/>
            <consortium name="The Broad Institute Genome Sequencing Center for Infectious Disease"/>
            <person name="Wu L."/>
            <person name="Ma J."/>
        </authorList>
    </citation>
    <scope>NUCLEOTIDE SEQUENCE [LARGE SCALE GENOMIC DNA]</scope>
    <source>
        <strain evidence="14">CCUG 51308</strain>
    </source>
</reference>
<dbReference type="PRINTS" id="PR00603">
    <property type="entry name" value="CYTOCHROMEC1"/>
</dbReference>
<evidence type="ECO:0000256" key="11">
    <source>
        <dbReference type="SAM" id="SignalP"/>
    </source>
</evidence>
<name>A0ABW2IKG4_9PROT</name>
<dbReference type="Pfam" id="PF02167">
    <property type="entry name" value="Cytochrom_C1"/>
    <property type="match status" value="1"/>
</dbReference>
<dbReference type="InterPro" id="IPR002326">
    <property type="entry name" value="Cyt_c1"/>
</dbReference>
<comment type="caution">
    <text evidence="13">The sequence shown here is derived from an EMBL/GenBank/DDBJ whole genome shotgun (WGS) entry which is preliminary data.</text>
</comment>
<dbReference type="InterPro" id="IPR009056">
    <property type="entry name" value="Cyt_c-like_dom"/>
</dbReference>
<dbReference type="RefSeq" id="WP_382166541.1">
    <property type="nucleotide sequence ID" value="NZ_JBHTBR010000002.1"/>
</dbReference>
<feature type="signal peptide" evidence="11">
    <location>
        <begin position="1"/>
        <end position="22"/>
    </location>
</feature>
<evidence type="ECO:0000256" key="4">
    <source>
        <dbReference type="ARBA" id="ARBA00022692"/>
    </source>
</evidence>
<evidence type="ECO:0000313" key="13">
    <source>
        <dbReference type="EMBL" id="MFC7291347.1"/>
    </source>
</evidence>
<feature type="transmembrane region" description="Helical" evidence="10">
    <location>
        <begin position="273"/>
        <end position="292"/>
    </location>
</feature>
<sequence length="301" mass="33394">MRIFKLLAIAATSVGLVASAHAAGDTKHPHPPEEGWTFEGPFGKFEQDQLQRGYKVYRQVCASCHSMDLMRFRNLGQKGGPFYDPAYPNPNDNPIVKQLAADSAEVDIINQEDGSDDVRTRLSSDPFPNPFANTAQARYANNGAFPPDFSVIAKARHGGASYIYSLLTGYPSEKDMATKYAALNVPDGQYYNPYFPGDVTPNWSGDPRHRHSDDEHGRTMLPPGGFLAMAPPLMEDIIEYDDGTPATVHQMAADVSAFLAWAGEPKAETRKKLGFSVMIYLLILTVLVFFSYKQIWRNVEH</sequence>
<proteinExistence type="predicted"/>
<dbReference type="PANTHER" id="PTHR10266:SF3">
    <property type="entry name" value="CYTOCHROME C1, HEME PROTEIN, MITOCHONDRIAL"/>
    <property type="match status" value="1"/>
</dbReference>
<feature type="chain" id="PRO_5045811005" description="Cytochrome c1" evidence="11">
    <location>
        <begin position="23"/>
        <end position="301"/>
    </location>
</feature>